<evidence type="ECO:0000256" key="4">
    <source>
        <dbReference type="ARBA" id="ARBA00012438"/>
    </source>
</evidence>
<comment type="cofactor">
    <cofactor evidence="2">
        <name>[4Fe-4S] cluster</name>
        <dbReference type="ChEBI" id="CHEBI:49883"/>
    </cofactor>
</comment>
<evidence type="ECO:0000256" key="3">
    <source>
        <dbReference type="ARBA" id="ARBA00004496"/>
    </source>
</evidence>
<protein>
    <recommendedName>
        <fullName evidence="5">Oxygen sensor histidine kinase NreB</fullName>
        <ecNumber evidence="4">2.7.13.3</ecNumber>
    </recommendedName>
    <alternativeName>
        <fullName evidence="15">Nitrogen regulation protein B</fullName>
    </alternativeName>
</protein>
<keyword evidence="6" id="KW-0004">4Fe-4S</keyword>
<evidence type="ECO:0000256" key="15">
    <source>
        <dbReference type="ARBA" id="ARBA00030800"/>
    </source>
</evidence>
<evidence type="ECO:0000256" key="11">
    <source>
        <dbReference type="ARBA" id="ARBA00023004"/>
    </source>
</evidence>
<dbReference type="PANTHER" id="PTHR24421:SF58">
    <property type="entry name" value="SIGNAL TRANSDUCTION HISTIDINE-PROTEIN KINASE_PHOSPHATASE UHPB"/>
    <property type="match status" value="1"/>
</dbReference>
<evidence type="ECO:0000256" key="2">
    <source>
        <dbReference type="ARBA" id="ARBA00001966"/>
    </source>
</evidence>
<comment type="catalytic activity">
    <reaction evidence="1">
        <text>ATP + protein L-histidine = ADP + protein N-phospho-L-histidine.</text>
        <dbReference type="EC" id="2.7.13.3"/>
    </reaction>
</comment>
<keyword evidence="18" id="KW-1185">Reference proteome</keyword>
<keyword evidence="11" id="KW-0408">Iron</keyword>
<evidence type="ECO:0000256" key="7">
    <source>
        <dbReference type="ARBA" id="ARBA00022490"/>
    </source>
</evidence>
<evidence type="ECO:0000256" key="10">
    <source>
        <dbReference type="ARBA" id="ARBA00022777"/>
    </source>
</evidence>
<dbReference type="GO" id="GO:0016301">
    <property type="term" value="F:kinase activity"/>
    <property type="evidence" value="ECO:0007669"/>
    <property type="project" value="UniProtKB-KW"/>
</dbReference>
<dbReference type="InterPro" id="IPR011712">
    <property type="entry name" value="Sig_transdc_His_kin_sub3_dim/P"/>
</dbReference>
<dbReference type="Gene3D" id="3.30.565.10">
    <property type="entry name" value="Histidine kinase-like ATPase, C-terminal domain"/>
    <property type="match status" value="1"/>
</dbReference>
<evidence type="ECO:0000256" key="1">
    <source>
        <dbReference type="ARBA" id="ARBA00000085"/>
    </source>
</evidence>
<keyword evidence="7" id="KW-0963">Cytoplasm</keyword>
<dbReference type="InterPro" id="IPR005467">
    <property type="entry name" value="His_kinase_dom"/>
</dbReference>
<dbReference type="EC" id="2.7.13.3" evidence="4"/>
<evidence type="ECO:0000256" key="8">
    <source>
        <dbReference type="ARBA" id="ARBA00022679"/>
    </source>
</evidence>
<keyword evidence="10 17" id="KW-0418">Kinase</keyword>
<dbReference type="InterPro" id="IPR004358">
    <property type="entry name" value="Sig_transdc_His_kin-like_C"/>
</dbReference>
<accession>A0ABV4Q738</accession>
<feature type="domain" description="Histidine kinase" evidence="16">
    <location>
        <begin position="28"/>
        <end position="221"/>
    </location>
</feature>
<dbReference type="RefSeq" id="WP_371947133.1">
    <property type="nucleotide sequence ID" value="NZ_JAXCEI010000001.1"/>
</dbReference>
<evidence type="ECO:0000256" key="9">
    <source>
        <dbReference type="ARBA" id="ARBA00022723"/>
    </source>
</evidence>
<keyword evidence="8" id="KW-0808">Transferase</keyword>
<evidence type="ECO:0000259" key="16">
    <source>
        <dbReference type="PROSITE" id="PS50109"/>
    </source>
</evidence>
<gene>
    <name evidence="17" type="ORF">SM611_02580</name>
</gene>
<proteinExistence type="predicted"/>
<evidence type="ECO:0000256" key="5">
    <source>
        <dbReference type="ARBA" id="ARBA00017322"/>
    </source>
</evidence>
<dbReference type="PROSITE" id="PS50109">
    <property type="entry name" value="HIS_KIN"/>
    <property type="match status" value="1"/>
</dbReference>
<dbReference type="InterPro" id="IPR036890">
    <property type="entry name" value="HATPase_C_sf"/>
</dbReference>
<dbReference type="Proteomes" id="UP001569963">
    <property type="component" value="Unassembled WGS sequence"/>
</dbReference>
<dbReference type="SUPFAM" id="SSF55874">
    <property type="entry name" value="ATPase domain of HSP90 chaperone/DNA topoisomerase II/histidine kinase"/>
    <property type="match status" value="1"/>
</dbReference>
<dbReference type="Gene3D" id="1.20.5.1930">
    <property type="match status" value="1"/>
</dbReference>
<evidence type="ECO:0000313" key="18">
    <source>
        <dbReference type="Proteomes" id="UP001569963"/>
    </source>
</evidence>
<keyword evidence="13" id="KW-0411">Iron-sulfur</keyword>
<evidence type="ECO:0000256" key="14">
    <source>
        <dbReference type="ARBA" id="ARBA00024827"/>
    </source>
</evidence>
<dbReference type="InterPro" id="IPR003594">
    <property type="entry name" value="HATPase_dom"/>
</dbReference>
<dbReference type="SMART" id="SM00387">
    <property type="entry name" value="HATPase_c"/>
    <property type="match status" value="1"/>
</dbReference>
<evidence type="ECO:0000256" key="12">
    <source>
        <dbReference type="ARBA" id="ARBA00023012"/>
    </source>
</evidence>
<reference evidence="17 18" key="1">
    <citation type="submission" date="2023-11" db="EMBL/GenBank/DDBJ databases">
        <title>Actinomadura monticuli sp. nov., isolated from volcanic ash.</title>
        <authorList>
            <person name="Lee S.D."/>
            <person name="Yang H."/>
            <person name="Kim I.S."/>
        </authorList>
    </citation>
    <scope>NUCLEOTIDE SEQUENCE [LARGE SCALE GENOMIC DNA]</scope>
    <source>
        <strain evidence="17 18">DLS-62</strain>
    </source>
</reference>
<comment type="subcellular location">
    <subcellularLocation>
        <location evidence="3">Cytoplasm</location>
    </subcellularLocation>
</comment>
<dbReference type="InterPro" id="IPR050482">
    <property type="entry name" value="Sensor_HK_TwoCompSys"/>
</dbReference>
<evidence type="ECO:0000313" key="17">
    <source>
        <dbReference type="EMBL" id="MFA1537804.1"/>
    </source>
</evidence>
<evidence type="ECO:0000256" key="6">
    <source>
        <dbReference type="ARBA" id="ARBA00022485"/>
    </source>
</evidence>
<sequence length="222" mass="23985">MISWHARRRPRLTCTDEVFGKCRVERTRIARELHDSVSQDLFSLSLLAGGMRRALPADSALLRQAEAMERTVDHTMREMRAMLLELRPVALEDAGLVAALQELCRAYEARLGIQISADVGDLQVEPAVELAVLRVAQEALGNAARHGGAQDIELSVAEVEGHVVMAISDRGRGFDPVRAGARHGMGLALMRERVTELGGTFDLASAPGSGTTVRVRIPGGAS</sequence>
<comment type="function">
    <text evidence="14">Member of the two-component regulatory system NreB/NreC involved in the control of dissimilatory nitrate/nitrite reduction in response to oxygen. NreB functions as a direct oxygen sensor histidine kinase which is autophosphorylated, in the absence of oxygen, probably at the conserved histidine residue, and transfers its phosphate group probably to a conserved aspartate residue of NreC. NreB/NreC activates the expression of the nitrate (narGHJI) and nitrite (nir) reductase operons, as well as the putative nitrate transporter gene narT.</text>
</comment>
<dbReference type="Pfam" id="PF07730">
    <property type="entry name" value="HisKA_3"/>
    <property type="match status" value="1"/>
</dbReference>
<name>A0ABV4Q738_9ACTN</name>
<dbReference type="CDD" id="cd16917">
    <property type="entry name" value="HATPase_UhpB-NarQ-NarX-like"/>
    <property type="match status" value="1"/>
</dbReference>
<organism evidence="17 18">
    <name type="scientific">Actinomadura monticuli</name>
    <dbReference type="NCBI Taxonomy" id="3097367"/>
    <lineage>
        <taxon>Bacteria</taxon>
        <taxon>Bacillati</taxon>
        <taxon>Actinomycetota</taxon>
        <taxon>Actinomycetes</taxon>
        <taxon>Streptosporangiales</taxon>
        <taxon>Thermomonosporaceae</taxon>
        <taxon>Actinomadura</taxon>
    </lineage>
</organism>
<dbReference type="PRINTS" id="PR00344">
    <property type="entry name" value="BCTRLSENSOR"/>
</dbReference>
<dbReference type="PANTHER" id="PTHR24421">
    <property type="entry name" value="NITRATE/NITRITE SENSOR PROTEIN NARX-RELATED"/>
    <property type="match status" value="1"/>
</dbReference>
<dbReference type="EMBL" id="JAXCEI010000001">
    <property type="protein sequence ID" value="MFA1537804.1"/>
    <property type="molecule type" value="Genomic_DNA"/>
</dbReference>
<keyword evidence="9" id="KW-0479">Metal-binding</keyword>
<evidence type="ECO:0000256" key="13">
    <source>
        <dbReference type="ARBA" id="ARBA00023014"/>
    </source>
</evidence>
<comment type="caution">
    <text evidence="17">The sequence shown here is derived from an EMBL/GenBank/DDBJ whole genome shotgun (WGS) entry which is preliminary data.</text>
</comment>
<keyword evidence="12" id="KW-0902">Two-component regulatory system</keyword>
<dbReference type="Pfam" id="PF02518">
    <property type="entry name" value="HATPase_c"/>
    <property type="match status" value="1"/>
</dbReference>